<keyword evidence="4 6" id="KW-1133">Transmembrane helix</keyword>
<accession>A0A845QX09</accession>
<dbReference type="EMBL" id="QXXA01000006">
    <property type="protein sequence ID" value="NBI06524.1"/>
    <property type="molecule type" value="Genomic_DNA"/>
</dbReference>
<comment type="caution">
    <text evidence="7">The sequence shown here is derived from an EMBL/GenBank/DDBJ whole genome shotgun (WGS) entry which is preliminary data.</text>
</comment>
<comment type="subcellular location">
    <subcellularLocation>
        <location evidence="1">Cell membrane</location>
    </subcellularLocation>
</comment>
<keyword evidence="8" id="KW-1185">Reference proteome</keyword>
<evidence type="ECO:0000256" key="1">
    <source>
        <dbReference type="ARBA" id="ARBA00004236"/>
    </source>
</evidence>
<sequence length="126" mass="13711">MNLQDGISLSEGLIVTVFSMAIVFATLVVISLILTGFKSAFYKEEKKEPVKKGVLPVNENTVVENTEEIVDNDEELVSVIAAAISAATGQSVENIYIRNIKRVSQASPVWAMAGRQEGIYNNLKGH</sequence>
<evidence type="ECO:0000256" key="3">
    <source>
        <dbReference type="ARBA" id="ARBA00022692"/>
    </source>
</evidence>
<evidence type="ECO:0000313" key="7">
    <source>
        <dbReference type="EMBL" id="NBI06524.1"/>
    </source>
</evidence>
<protein>
    <submittedName>
        <fullName evidence="7">Sodium pump decarboxylase subunit gamma</fullName>
    </submittedName>
</protein>
<proteinExistence type="predicted"/>
<dbReference type="NCBIfam" id="TIGR01195">
    <property type="entry name" value="oadG_fam"/>
    <property type="match status" value="1"/>
</dbReference>
<name>A0A845QX09_9CLOT</name>
<dbReference type="GO" id="GO:0036376">
    <property type="term" value="P:sodium ion export across plasma membrane"/>
    <property type="evidence" value="ECO:0007669"/>
    <property type="project" value="InterPro"/>
</dbReference>
<feature type="transmembrane region" description="Helical" evidence="6">
    <location>
        <begin position="12"/>
        <end position="37"/>
    </location>
</feature>
<reference evidence="7 8" key="1">
    <citation type="submission" date="2018-08" db="EMBL/GenBank/DDBJ databases">
        <title>Murine metabolic-syndrome-specific gut microbial biobank.</title>
        <authorList>
            <person name="Liu C."/>
        </authorList>
    </citation>
    <scope>NUCLEOTIDE SEQUENCE [LARGE SCALE GENOMIC DNA]</scope>
    <source>
        <strain evidence="7 8">583</strain>
    </source>
</reference>
<dbReference type="InterPro" id="IPR005899">
    <property type="entry name" value="Na_pump_deCOase"/>
</dbReference>
<dbReference type="Pfam" id="PF04277">
    <property type="entry name" value="OAD_gamma"/>
    <property type="match status" value="1"/>
</dbReference>
<keyword evidence="2" id="KW-1003">Cell membrane</keyword>
<dbReference type="Proteomes" id="UP000467132">
    <property type="component" value="Unassembled WGS sequence"/>
</dbReference>
<dbReference type="AlphaFoldDB" id="A0A845QX09"/>
<evidence type="ECO:0000256" key="5">
    <source>
        <dbReference type="ARBA" id="ARBA00023136"/>
    </source>
</evidence>
<dbReference type="GO" id="GO:0015081">
    <property type="term" value="F:sodium ion transmembrane transporter activity"/>
    <property type="evidence" value="ECO:0007669"/>
    <property type="project" value="InterPro"/>
</dbReference>
<dbReference type="GO" id="GO:0005886">
    <property type="term" value="C:plasma membrane"/>
    <property type="evidence" value="ECO:0007669"/>
    <property type="project" value="UniProtKB-SubCell"/>
</dbReference>
<dbReference type="RefSeq" id="WP_160196999.1">
    <property type="nucleotide sequence ID" value="NZ_QXXA01000006.1"/>
</dbReference>
<keyword evidence="3 6" id="KW-0812">Transmembrane</keyword>
<organism evidence="7 8">
    <name type="scientific">Senegalia massiliensis</name>
    <dbReference type="NCBI Taxonomy" id="1720316"/>
    <lineage>
        <taxon>Bacteria</taxon>
        <taxon>Bacillati</taxon>
        <taxon>Bacillota</taxon>
        <taxon>Clostridia</taxon>
        <taxon>Eubacteriales</taxon>
        <taxon>Clostridiaceae</taxon>
        <taxon>Senegalia</taxon>
    </lineage>
</organism>
<gene>
    <name evidence="7" type="ORF">D3Z33_06560</name>
</gene>
<keyword evidence="5 6" id="KW-0472">Membrane</keyword>
<evidence type="ECO:0000256" key="6">
    <source>
        <dbReference type="SAM" id="Phobius"/>
    </source>
</evidence>
<evidence type="ECO:0000313" key="8">
    <source>
        <dbReference type="Proteomes" id="UP000467132"/>
    </source>
</evidence>
<dbReference type="OrthoDB" id="1954652at2"/>
<evidence type="ECO:0000256" key="4">
    <source>
        <dbReference type="ARBA" id="ARBA00022989"/>
    </source>
</evidence>
<evidence type="ECO:0000256" key="2">
    <source>
        <dbReference type="ARBA" id="ARBA00022475"/>
    </source>
</evidence>